<evidence type="ECO:0000313" key="9">
    <source>
        <dbReference type="EMBL" id="KAH7282528.1"/>
    </source>
</evidence>
<dbReference type="EMBL" id="CM035440">
    <property type="protein sequence ID" value="KAH7282528.1"/>
    <property type="molecule type" value="Genomic_DNA"/>
</dbReference>
<keyword evidence="10" id="KW-1185">Reference proteome</keyword>
<comment type="similarity">
    <text evidence="2">Belongs to the TAF4 family.</text>
</comment>
<sequence length="748" mass="82123">MDRGVIQILEDDQDDTKPLIASAALIGTSSDHRSMDYGTTSVSSLSTFQPQFTGLNPQEKLTSSTNSSVQQTTNHMQSIMLQQQHGGTQQPANHLQVMMSQQQGLSQQSITHIQPLMSQQQPQQQQPGSQQGDKGQNPSLVERPGGTAQAISFGTLMPMLLPILPPDKAQNLNALYMRLKKSEISKQDFLRATRTLVGDALLVSTVKNMQMKGQSQRQQPAQTDMQHQLPLPQPSQQQPQQPPQPPPQQQQQIKAPTEQLQPQQQGMLQAHEAGHQLQPHQSVQQMQSSLEAPTLYQSSTRMLSITRQEQWSSSLSLQQVKHEVEKAKVGEPSVHGNVGSSNLTSQPGNTLQGSTATNTIPTPLSIPDNAIMGASGGQVRTPSKKVINEQKRPADLSPAAQMKSKKQKVSGDMLEQSIDQLNDVTAVSGVNLREEEEQLLAGPKEESRSNQAMRRLVQEEEGRLFLDKGPLRAKVNAIAARYGVSTVSEEAEQCLSMSVEERLRNMLYKLTKIAGRRCDEEKEIQKVVVTSDIQKQILLMRRRAKEAHERRQAIESERLRKMTEEKEKASQNDGASKEDSTTTRTKEKKKGDEGKQKASAASMAAKSANDMLLKWQMMAEQGRQKREGESGAAVSTDTTVIAGGGLASSSTKDLDKKISETRQLGRAAPLDGASATGQSAFKKAPGDVGVVRRSAHHGVINQPAKPTHTITVKDIITYLETEPQMAKSSLIYRLHNKNLSHSQVSQPT</sequence>
<feature type="compositionally biased region" description="Low complexity" evidence="7">
    <location>
        <begin position="228"/>
        <end position="239"/>
    </location>
</feature>
<feature type="region of interest" description="Disordered" evidence="7">
    <location>
        <begin position="210"/>
        <end position="290"/>
    </location>
</feature>
<accession>A0A8T2QFV2</accession>
<dbReference type="GO" id="GO:0046982">
    <property type="term" value="F:protein heterodimerization activity"/>
    <property type="evidence" value="ECO:0007669"/>
    <property type="project" value="InterPro"/>
</dbReference>
<dbReference type="InterPro" id="IPR007900">
    <property type="entry name" value="TAF4_C"/>
</dbReference>
<dbReference type="Gene3D" id="1.10.20.10">
    <property type="entry name" value="Histone, subunit A"/>
    <property type="match status" value="1"/>
</dbReference>
<comment type="subcellular location">
    <subcellularLocation>
        <location evidence="1">Nucleus</location>
    </subcellularLocation>
</comment>
<dbReference type="Pfam" id="PF12174">
    <property type="entry name" value="RST"/>
    <property type="match status" value="1"/>
</dbReference>
<comment type="caution">
    <text evidence="9">The sequence shown here is derived from an EMBL/GenBank/DDBJ whole genome shotgun (WGS) entry which is preliminary data.</text>
</comment>
<evidence type="ECO:0000256" key="7">
    <source>
        <dbReference type="SAM" id="MobiDB-lite"/>
    </source>
</evidence>
<protein>
    <recommendedName>
        <fullName evidence="8">RST domain-containing protein</fullName>
    </recommendedName>
</protein>
<keyword evidence="3" id="KW-0805">Transcription regulation</keyword>
<dbReference type="AlphaFoldDB" id="A0A8T2QFV2"/>
<dbReference type="PANTHER" id="PTHR15138">
    <property type="entry name" value="TRANSCRIPTION INITIATION FACTOR TFIID SUBUNIT 4"/>
    <property type="match status" value="1"/>
</dbReference>
<dbReference type="FunFam" id="1.10.20.10:FF:000015">
    <property type="entry name" value="Transcription initiation factor TFIID subunit 4B"/>
    <property type="match status" value="1"/>
</dbReference>
<dbReference type="CDD" id="cd08045">
    <property type="entry name" value="HFD_TAF4"/>
    <property type="match status" value="1"/>
</dbReference>
<dbReference type="InterPro" id="IPR009072">
    <property type="entry name" value="Histone-fold"/>
</dbReference>
<evidence type="ECO:0000256" key="2">
    <source>
        <dbReference type="ARBA" id="ARBA00006178"/>
    </source>
</evidence>
<dbReference type="PANTHER" id="PTHR15138:SF14">
    <property type="entry name" value="TRANSCRIPTION INITIATION FACTOR TFIID SUBUNIT 4"/>
    <property type="match status" value="1"/>
</dbReference>
<evidence type="ECO:0000256" key="4">
    <source>
        <dbReference type="ARBA" id="ARBA00023163"/>
    </source>
</evidence>
<dbReference type="Pfam" id="PF05236">
    <property type="entry name" value="TAF4"/>
    <property type="match status" value="1"/>
</dbReference>
<dbReference type="InterPro" id="IPR045144">
    <property type="entry name" value="TAF4"/>
</dbReference>
<feature type="compositionally biased region" description="Basic and acidic residues" evidence="7">
    <location>
        <begin position="546"/>
        <end position="596"/>
    </location>
</feature>
<feature type="compositionally biased region" description="Low complexity" evidence="7">
    <location>
        <begin position="597"/>
        <end position="606"/>
    </location>
</feature>
<evidence type="ECO:0000256" key="5">
    <source>
        <dbReference type="ARBA" id="ARBA00023242"/>
    </source>
</evidence>
<dbReference type="OMA" id="NMQIQPA"/>
<evidence type="ECO:0000313" key="10">
    <source>
        <dbReference type="Proteomes" id="UP000825935"/>
    </source>
</evidence>
<dbReference type="GO" id="GO:0003677">
    <property type="term" value="F:DNA binding"/>
    <property type="evidence" value="ECO:0007669"/>
    <property type="project" value="TreeGrafter"/>
</dbReference>
<dbReference type="InterPro" id="IPR022003">
    <property type="entry name" value="RST"/>
</dbReference>
<dbReference type="GO" id="GO:0016251">
    <property type="term" value="F:RNA polymerase II general transcription initiation factor activity"/>
    <property type="evidence" value="ECO:0007669"/>
    <property type="project" value="TreeGrafter"/>
</dbReference>
<dbReference type="Proteomes" id="UP000825935">
    <property type="component" value="Chromosome 35"/>
</dbReference>
<keyword evidence="5" id="KW-0539">Nucleus</keyword>
<dbReference type="OrthoDB" id="21060at2759"/>
<feature type="compositionally biased region" description="Polar residues" evidence="7">
    <location>
        <begin position="338"/>
        <end position="353"/>
    </location>
</feature>
<evidence type="ECO:0000256" key="3">
    <source>
        <dbReference type="ARBA" id="ARBA00023015"/>
    </source>
</evidence>
<dbReference type="PROSITE" id="PS51879">
    <property type="entry name" value="RST"/>
    <property type="match status" value="1"/>
</dbReference>
<dbReference type="GO" id="GO:0006367">
    <property type="term" value="P:transcription initiation at RNA polymerase II promoter"/>
    <property type="evidence" value="ECO:0007669"/>
    <property type="project" value="TreeGrafter"/>
</dbReference>
<reference evidence="9" key="1">
    <citation type="submission" date="2021-08" db="EMBL/GenBank/DDBJ databases">
        <title>WGS assembly of Ceratopteris richardii.</title>
        <authorList>
            <person name="Marchant D.B."/>
            <person name="Chen G."/>
            <person name="Jenkins J."/>
            <person name="Shu S."/>
            <person name="Leebens-Mack J."/>
            <person name="Grimwood J."/>
            <person name="Schmutz J."/>
            <person name="Soltis P."/>
            <person name="Soltis D."/>
            <person name="Chen Z.-H."/>
        </authorList>
    </citation>
    <scope>NUCLEOTIDE SEQUENCE</scope>
    <source>
        <strain evidence="9">Whitten #5841</strain>
        <tissue evidence="9">Leaf</tissue>
    </source>
</reference>
<feature type="region of interest" description="Disordered" evidence="7">
    <location>
        <begin position="330"/>
        <end position="353"/>
    </location>
</feature>
<comment type="function">
    <text evidence="6">TAFs are components of the transcription factor IID (TFIID) complex that is essential for mediating regulation of RNA polymerase transcription.</text>
</comment>
<evidence type="ECO:0000256" key="6">
    <source>
        <dbReference type="ARBA" id="ARBA00058775"/>
    </source>
</evidence>
<feature type="domain" description="RST" evidence="8">
    <location>
        <begin position="144"/>
        <end position="215"/>
    </location>
</feature>
<organism evidence="9 10">
    <name type="scientific">Ceratopteris richardii</name>
    <name type="common">Triangle waterfern</name>
    <dbReference type="NCBI Taxonomy" id="49495"/>
    <lineage>
        <taxon>Eukaryota</taxon>
        <taxon>Viridiplantae</taxon>
        <taxon>Streptophyta</taxon>
        <taxon>Embryophyta</taxon>
        <taxon>Tracheophyta</taxon>
        <taxon>Polypodiopsida</taxon>
        <taxon>Polypodiidae</taxon>
        <taxon>Polypodiales</taxon>
        <taxon>Pteridineae</taxon>
        <taxon>Pteridaceae</taxon>
        <taxon>Parkerioideae</taxon>
        <taxon>Ceratopteris</taxon>
    </lineage>
</organism>
<dbReference type="EMBL" id="CM035440">
    <property type="protein sequence ID" value="KAH7282530.1"/>
    <property type="molecule type" value="Genomic_DNA"/>
</dbReference>
<evidence type="ECO:0000256" key="1">
    <source>
        <dbReference type="ARBA" id="ARBA00004123"/>
    </source>
</evidence>
<evidence type="ECO:0000259" key="8">
    <source>
        <dbReference type="PROSITE" id="PS51879"/>
    </source>
</evidence>
<feature type="compositionally biased region" description="Low complexity" evidence="7">
    <location>
        <begin position="118"/>
        <end position="132"/>
    </location>
</feature>
<feature type="compositionally biased region" description="Low complexity" evidence="7">
    <location>
        <begin position="259"/>
        <end position="269"/>
    </location>
</feature>
<feature type="compositionally biased region" description="Polar residues" evidence="7">
    <location>
        <begin position="278"/>
        <end position="290"/>
    </location>
</feature>
<keyword evidence="4" id="KW-0804">Transcription</keyword>
<gene>
    <name evidence="9" type="ORF">KP509_35G034700</name>
</gene>
<name>A0A8T2QFV2_CERRI</name>
<feature type="region of interest" description="Disordered" evidence="7">
    <location>
        <begin position="116"/>
        <end position="145"/>
    </location>
</feature>
<feature type="compositionally biased region" description="Polar residues" evidence="7">
    <location>
        <begin position="210"/>
        <end position="226"/>
    </location>
</feature>
<proteinExistence type="inferred from homology"/>
<dbReference type="GO" id="GO:0005669">
    <property type="term" value="C:transcription factor TFIID complex"/>
    <property type="evidence" value="ECO:0007669"/>
    <property type="project" value="InterPro"/>
</dbReference>
<feature type="region of interest" description="Disordered" evidence="7">
    <location>
        <begin position="544"/>
        <end position="606"/>
    </location>
</feature>